<proteinExistence type="inferred from homology"/>
<organism evidence="9 10">
    <name type="scientific">Marinilabilia rubra</name>
    <dbReference type="NCBI Taxonomy" id="2162893"/>
    <lineage>
        <taxon>Bacteria</taxon>
        <taxon>Pseudomonadati</taxon>
        <taxon>Bacteroidota</taxon>
        <taxon>Bacteroidia</taxon>
        <taxon>Marinilabiliales</taxon>
        <taxon>Marinilabiliaceae</taxon>
        <taxon>Marinilabilia</taxon>
    </lineage>
</organism>
<gene>
    <name evidence="9" type="ORF">DDZ16_12445</name>
</gene>
<keyword evidence="2 6" id="KW-0805">Transcription regulation</keyword>
<evidence type="ECO:0000256" key="1">
    <source>
        <dbReference type="ARBA" id="ARBA00010641"/>
    </source>
</evidence>
<dbReference type="OrthoDB" id="1027298at2"/>
<dbReference type="SUPFAM" id="SSF88946">
    <property type="entry name" value="Sigma2 domain of RNA polymerase sigma factors"/>
    <property type="match status" value="1"/>
</dbReference>
<comment type="caution">
    <text evidence="9">The sequence shown here is derived from an EMBL/GenBank/DDBJ whole genome shotgun (WGS) entry which is preliminary data.</text>
</comment>
<dbReference type="CDD" id="cd06171">
    <property type="entry name" value="Sigma70_r4"/>
    <property type="match status" value="1"/>
</dbReference>
<dbReference type="Pfam" id="PF08281">
    <property type="entry name" value="Sigma70_r4_2"/>
    <property type="match status" value="1"/>
</dbReference>
<dbReference type="PANTHER" id="PTHR43133:SF8">
    <property type="entry name" value="RNA POLYMERASE SIGMA FACTOR HI_1459-RELATED"/>
    <property type="match status" value="1"/>
</dbReference>
<dbReference type="GO" id="GO:0016987">
    <property type="term" value="F:sigma factor activity"/>
    <property type="evidence" value="ECO:0007669"/>
    <property type="project" value="UniProtKB-KW"/>
</dbReference>
<accession>A0A2U2B7N5</accession>
<evidence type="ECO:0000256" key="3">
    <source>
        <dbReference type="ARBA" id="ARBA00023082"/>
    </source>
</evidence>
<protein>
    <recommendedName>
        <fullName evidence="6">RNA polymerase sigma factor</fullName>
    </recommendedName>
</protein>
<evidence type="ECO:0000313" key="10">
    <source>
        <dbReference type="Proteomes" id="UP000244956"/>
    </source>
</evidence>
<sequence length="192" mass="22053">MAAKEDKHIIKQIKNGDVAAYSVLIERYRHMVFTLALQLLKNEADAEEVAQDAFLKAYRALDKFEGRSSFSTWIYKITYFQAISKLRKSKKKEVGYDEDFNGYEKSQFTEDLGTDLLEAQDRSRFLKIALGKIKGEEATVLTLFYFEDLKTEEIAEITGMSVSNVKVRLHRGRQNLLKELKVALKKEAASLL</sequence>
<keyword evidence="10" id="KW-1185">Reference proteome</keyword>
<dbReference type="EMBL" id="QEWP01000009">
    <property type="protein sequence ID" value="PWD99065.1"/>
    <property type="molecule type" value="Genomic_DNA"/>
</dbReference>
<dbReference type="GO" id="GO:0006352">
    <property type="term" value="P:DNA-templated transcription initiation"/>
    <property type="evidence" value="ECO:0007669"/>
    <property type="project" value="InterPro"/>
</dbReference>
<keyword evidence="3 6" id="KW-0731">Sigma factor</keyword>
<feature type="domain" description="RNA polymerase sigma-70 region 2" evidence="7">
    <location>
        <begin position="24"/>
        <end position="90"/>
    </location>
</feature>
<dbReference type="InterPro" id="IPR000838">
    <property type="entry name" value="RNA_pol_sigma70_ECF_CS"/>
</dbReference>
<dbReference type="InterPro" id="IPR039425">
    <property type="entry name" value="RNA_pol_sigma-70-like"/>
</dbReference>
<dbReference type="Gene3D" id="1.10.10.10">
    <property type="entry name" value="Winged helix-like DNA-binding domain superfamily/Winged helix DNA-binding domain"/>
    <property type="match status" value="1"/>
</dbReference>
<keyword evidence="4 6" id="KW-0238">DNA-binding</keyword>
<dbReference type="InterPro" id="IPR013324">
    <property type="entry name" value="RNA_pol_sigma_r3/r4-like"/>
</dbReference>
<dbReference type="PROSITE" id="PS01063">
    <property type="entry name" value="SIGMA70_ECF"/>
    <property type="match status" value="1"/>
</dbReference>
<evidence type="ECO:0000256" key="5">
    <source>
        <dbReference type="ARBA" id="ARBA00023163"/>
    </source>
</evidence>
<evidence type="ECO:0000259" key="7">
    <source>
        <dbReference type="Pfam" id="PF04542"/>
    </source>
</evidence>
<dbReference type="Pfam" id="PF04542">
    <property type="entry name" value="Sigma70_r2"/>
    <property type="match status" value="1"/>
</dbReference>
<evidence type="ECO:0000256" key="4">
    <source>
        <dbReference type="ARBA" id="ARBA00023125"/>
    </source>
</evidence>
<evidence type="ECO:0000313" key="9">
    <source>
        <dbReference type="EMBL" id="PWD99065.1"/>
    </source>
</evidence>
<dbReference type="Gene3D" id="1.10.1740.10">
    <property type="match status" value="1"/>
</dbReference>
<dbReference type="RefSeq" id="WP_109264804.1">
    <property type="nucleotide sequence ID" value="NZ_QEWP01000009.1"/>
</dbReference>
<dbReference type="InterPro" id="IPR013249">
    <property type="entry name" value="RNA_pol_sigma70_r4_t2"/>
</dbReference>
<dbReference type="AlphaFoldDB" id="A0A2U2B7N5"/>
<feature type="domain" description="RNA polymerase sigma factor 70 region 4 type 2" evidence="8">
    <location>
        <begin position="132"/>
        <end position="176"/>
    </location>
</feature>
<dbReference type="PANTHER" id="PTHR43133">
    <property type="entry name" value="RNA POLYMERASE ECF-TYPE SIGMA FACTO"/>
    <property type="match status" value="1"/>
</dbReference>
<dbReference type="SUPFAM" id="SSF88659">
    <property type="entry name" value="Sigma3 and sigma4 domains of RNA polymerase sigma factors"/>
    <property type="match status" value="1"/>
</dbReference>
<dbReference type="InterPro" id="IPR014284">
    <property type="entry name" value="RNA_pol_sigma-70_dom"/>
</dbReference>
<dbReference type="InterPro" id="IPR036388">
    <property type="entry name" value="WH-like_DNA-bd_sf"/>
</dbReference>
<evidence type="ECO:0000256" key="2">
    <source>
        <dbReference type="ARBA" id="ARBA00023015"/>
    </source>
</evidence>
<dbReference type="InterPro" id="IPR013325">
    <property type="entry name" value="RNA_pol_sigma_r2"/>
</dbReference>
<name>A0A2U2B7N5_9BACT</name>
<evidence type="ECO:0000259" key="8">
    <source>
        <dbReference type="Pfam" id="PF08281"/>
    </source>
</evidence>
<dbReference type="GO" id="GO:0003677">
    <property type="term" value="F:DNA binding"/>
    <property type="evidence" value="ECO:0007669"/>
    <property type="project" value="UniProtKB-KW"/>
</dbReference>
<evidence type="ECO:0000256" key="6">
    <source>
        <dbReference type="RuleBase" id="RU000716"/>
    </source>
</evidence>
<reference evidence="9 10" key="1">
    <citation type="submission" date="2018-05" db="EMBL/GenBank/DDBJ databases">
        <title>Marinilabilia rubrum sp. nov., isolated from saltern sediment.</title>
        <authorList>
            <person name="Zhang R."/>
        </authorList>
    </citation>
    <scope>NUCLEOTIDE SEQUENCE [LARGE SCALE GENOMIC DNA]</scope>
    <source>
        <strain evidence="9 10">WTE16</strain>
    </source>
</reference>
<keyword evidence="5 6" id="KW-0804">Transcription</keyword>
<comment type="similarity">
    <text evidence="1 6">Belongs to the sigma-70 factor family. ECF subfamily.</text>
</comment>
<dbReference type="Proteomes" id="UP000244956">
    <property type="component" value="Unassembled WGS sequence"/>
</dbReference>
<dbReference type="InterPro" id="IPR007627">
    <property type="entry name" value="RNA_pol_sigma70_r2"/>
</dbReference>
<dbReference type="NCBIfam" id="TIGR02937">
    <property type="entry name" value="sigma70-ECF"/>
    <property type="match status" value="1"/>
</dbReference>